<reference evidence="2" key="1">
    <citation type="submission" date="2016-06" db="EMBL/GenBank/DDBJ databases">
        <authorList>
            <person name="Xu Y."/>
            <person name="Nagy A."/>
            <person name="Yan X."/>
            <person name="Kim S.W."/>
            <person name="Haley B."/>
            <person name="Liu N.T."/>
            <person name="Nou X."/>
        </authorList>
    </citation>
    <scope>NUCLEOTIDE SEQUENCE [LARGE SCALE GENOMIC DNA]</scope>
    <source>
        <strain evidence="2">ATCC 49129</strain>
    </source>
</reference>
<evidence type="ECO:0000313" key="1">
    <source>
        <dbReference type="EMBL" id="ANJ74975.1"/>
    </source>
</evidence>
<dbReference type="EMBL" id="CP016023">
    <property type="protein sequence ID" value="ANJ74975.1"/>
    <property type="molecule type" value="Genomic_DNA"/>
</dbReference>
<organism evidence="1 2">
    <name type="scientific">Ralstonia insidiosa</name>
    <dbReference type="NCBI Taxonomy" id="190721"/>
    <lineage>
        <taxon>Bacteria</taxon>
        <taxon>Pseudomonadati</taxon>
        <taxon>Pseudomonadota</taxon>
        <taxon>Betaproteobacteria</taxon>
        <taxon>Burkholderiales</taxon>
        <taxon>Burkholderiaceae</taxon>
        <taxon>Ralstonia</taxon>
    </lineage>
</organism>
<gene>
    <name evidence="1" type="ORF">A9Y76_20745</name>
</gene>
<dbReference type="AlphaFoldDB" id="A0A192A3C6"/>
<name>A0A192A3C6_9RALS</name>
<accession>A0A192A3C6</accession>
<protein>
    <submittedName>
        <fullName evidence="1">Uncharacterized protein</fullName>
    </submittedName>
</protein>
<dbReference type="RefSeq" id="WP_064807180.1">
    <property type="nucleotide sequence ID" value="NZ_CP016023.1"/>
</dbReference>
<dbReference type="GeneID" id="61528467"/>
<proteinExistence type="predicted"/>
<keyword evidence="2" id="KW-1185">Reference proteome</keyword>
<evidence type="ECO:0000313" key="2">
    <source>
        <dbReference type="Proteomes" id="UP000078572"/>
    </source>
</evidence>
<sequence length="92" mass="9839">MAAVSFHRSLLEGYLTCHQVLDRKLISEALGEGGVVVPVGLSTVNVRRWRPSLVVATALGDRRIKVLAGLMERAIDLLEEASAPSKAEGLSS</sequence>
<dbReference type="Proteomes" id="UP000078572">
    <property type="component" value="Chromosome 2"/>
</dbReference>